<evidence type="ECO:0000256" key="1">
    <source>
        <dbReference type="SAM" id="MobiDB-lite"/>
    </source>
</evidence>
<proteinExistence type="predicted"/>
<feature type="compositionally biased region" description="Polar residues" evidence="1">
    <location>
        <begin position="8"/>
        <end position="22"/>
    </location>
</feature>
<dbReference type="EMBL" id="LAQI01000218">
    <property type="protein sequence ID" value="KKY14702.1"/>
    <property type="molecule type" value="Genomic_DNA"/>
</dbReference>
<evidence type="ECO:0000313" key="3">
    <source>
        <dbReference type="Proteomes" id="UP000034182"/>
    </source>
</evidence>
<reference evidence="2 3" key="1">
    <citation type="submission" date="2015-03" db="EMBL/GenBank/DDBJ databases">
        <authorList>
            <person name="Morales-Cruz A."/>
            <person name="Amrine K.C."/>
            <person name="Cantu D."/>
        </authorList>
    </citation>
    <scope>NUCLEOTIDE SEQUENCE [LARGE SCALE GENOMIC DNA]</scope>
    <source>
        <strain evidence="2">DS831</strain>
    </source>
</reference>
<evidence type="ECO:0000313" key="2">
    <source>
        <dbReference type="EMBL" id="KKY14702.1"/>
    </source>
</evidence>
<gene>
    <name evidence="2" type="ORF">UCDDS831_g08101</name>
</gene>
<comment type="caution">
    <text evidence="2">The sequence shown here is derived from an EMBL/GenBank/DDBJ whole genome shotgun (WGS) entry which is preliminary data.</text>
</comment>
<accession>A0A0G2DUR3</accession>
<sequence>MFEMLASAKNQKPSSHRNTPAGSPTAFHTCAADVPSVPRKAAGNIFGASDPTAMNVSDVYAAGPTATYMPGRCFSVGISPLISRVKYSVYIMNAMLHPNPSNASPPIMMGSPLSRGCECSSPAASGPRTRKG</sequence>
<dbReference type="Proteomes" id="UP000034182">
    <property type="component" value="Unassembled WGS sequence"/>
</dbReference>
<reference evidence="2 3" key="2">
    <citation type="submission" date="2015-05" db="EMBL/GenBank/DDBJ databases">
        <title>Distinctive expansion of gene families associated with plant cell wall degradation and secondary metabolism in the genomes of grapevine trunk pathogens.</title>
        <authorList>
            <person name="Lawrence D.P."/>
            <person name="Travadon R."/>
            <person name="Rolshausen P.E."/>
            <person name="Baumgartner K."/>
        </authorList>
    </citation>
    <scope>NUCLEOTIDE SEQUENCE [LARGE SCALE GENOMIC DNA]</scope>
    <source>
        <strain evidence="2">DS831</strain>
    </source>
</reference>
<dbReference type="AlphaFoldDB" id="A0A0G2DUR3"/>
<name>A0A0G2DUR3_9PEZI</name>
<protein>
    <submittedName>
        <fullName evidence="2">Uncharacterized protein</fullName>
    </submittedName>
</protein>
<feature type="region of interest" description="Disordered" evidence="1">
    <location>
        <begin position="6"/>
        <end position="25"/>
    </location>
</feature>
<organism evidence="2 3">
    <name type="scientific">Diplodia seriata</name>
    <dbReference type="NCBI Taxonomy" id="420778"/>
    <lineage>
        <taxon>Eukaryota</taxon>
        <taxon>Fungi</taxon>
        <taxon>Dikarya</taxon>
        <taxon>Ascomycota</taxon>
        <taxon>Pezizomycotina</taxon>
        <taxon>Dothideomycetes</taxon>
        <taxon>Dothideomycetes incertae sedis</taxon>
        <taxon>Botryosphaeriales</taxon>
        <taxon>Botryosphaeriaceae</taxon>
        <taxon>Diplodia</taxon>
    </lineage>
</organism>